<reference evidence="3" key="1">
    <citation type="submission" date="2023-03" db="EMBL/GenBank/DDBJ databases">
        <title>Edaphobacter sp.</title>
        <authorList>
            <person name="Huber K.J."/>
            <person name="Papendorf J."/>
            <person name="Pilke C."/>
            <person name="Bunk B."/>
            <person name="Sproeer C."/>
            <person name="Pester M."/>
        </authorList>
    </citation>
    <scope>NUCLEOTIDE SEQUENCE</scope>
    <source>
        <strain evidence="2">DSM 109919</strain>
        <strain evidence="3">DSM 109920</strain>
    </source>
</reference>
<dbReference type="EMBL" id="CP121194">
    <property type="protein sequence ID" value="XBH09195.1"/>
    <property type="molecule type" value="Genomic_DNA"/>
</dbReference>
<proteinExistence type="predicted"/>
<feature type="transmembrane region" description="Helical" evidence="1">
    <location>
        <begin position="46"/>
        <end position="66"/>
    </location>
</feature>
<evidence type="ECO:0000313" key="2">
    <source>
        <dbReference type="EMBL" id="XBH09195.1"/>
    </source>
</evidence>
<keyword evidence="1" id="KW-0472">Membrane</keyword>
<gene>
    <name evidence="2" type="ORF">P4G45_11965</name>
    <name evidence="3" type="ORF">P8936_12375</name>
</gene>
<dbReference type="AlphaFoldDB" id="A0AAU7D5Q8"/>
<dbReference type="PANTHER" id="PTHR31061">
    <property type="entry name" value="LD22376P"/>
    <property type="match status" value="1"/>
</dbReference>
<accession>A0AAU7CVU4</accession>
<dbReference type="PANTHER" id="PTHR31061:SF24">
    <property type="entry name" value="LD22376P"/>
    <property type="match status" value="1"/>
</dbReference>
<keyword evidence="1" id="KW-0812">Transmembrane</keyword>
<keyword evidence="1" id="KW-1133">Transmembrane helix</keyword>
<feature type="transmembrane region" description="Helical" evidence="1">
    <location>
        <begin position="346"/>
        <end position="364"/>
    </location>
</feature>
<feature type="transmembrane region" description="Helical" evidence="1">
    <location>
        <begin position="125"/>
        <end position="142"/>
    </location>
</feature>
<feature type="transmembrane region" description="Helical" evidence="1">
    <location>
        <begin position="288"/>
        <end position="312"/>
    </location>
</feature>
<dbReference type="KEGG" id="epl:P4G45_11965"/>
<feature type="transmembrane region" description="Helical" evidence="1">
    <location>
        <begin position="154"/>
        <end position="170"/>
    </location>
</feature>
<name>A0AAU7D5Q8_9BACT</name>
<feature type="transmembrane region" description="Helical" evidence="1">
    <location>
        <begin position="318"/>
        <end position="339"/>
    </location>
</feature>
<sequence length="420" mass="47735">MRYVIEVNRMQSTISESTGEVVQAATRPIAAPGPPRNVAVDAYRGLVMLLMMGEVLSFAAVARAFPHSLFWHILAYNQTHVEWAGLGLHDMIQPSFTFLVGVALPYSIHSRIRKGQSFQKQLAHTLWRSLILIALGIFLRSTHSQQTYFTFEDTLTQIGMGYTFAFLLAYCRPRWQWIALAVILFGYWLAWAIYPAPGPNFNYAAVGVPADWHHNFTGFAAHWNKNSNLGQAFDVWFLNLFPRASRFVFNEGGYLTLSFIPTLGTMLLGLRAGEWFRSAAPKIPVKRFLIAGTLLVAAALLLHATGVCPIVKRIWTPAWTLFSGGLCFYFLASFSWVIDVKLHRRWAFPLVVVGMNSIAAYLIADLFGESIQRNLHIHLGYRIFQLFGTALEPLMFGLVALLIYWSILFWMYRRKIFLRI</sequence>
<evidence type="ECO:0000256" key="1">
    <source>
        <dbReference type="SAM" id="Phobius"/>
    </source>
</evidence>
<feature type="transmembrane region" description="Helical" evidence="1">
    <location>
        <begin position="177"/>
        <end position="194"/>
    </location>
</feature>
<feature type="transmembrane region" description="Helical" evidence="1">
    <location>
        <begin position="86"/>
        <end position="104"/>
    </location>
</feature>
<organism evidence="3">
    <name type="scientific">Edaphobacter paludis</name>
    <dbReference type="NCBI Taxonomy" id="3035702"/>
    <lineage>
        <taxon>Bacteria</taxon>
        <taxon>Pseudomonadati</taxon>
        <taxon>Acidobacteriota</taxon>
        <taxon>Terriglobia</taxon>
        <taxon>Terriglobales</taxon>
        <taxon>Acidobacteriaceae</taxon>
        <taxon>Edaphobacter</taxon>
    </lineage>
</organism>
<dbReference type="RefSeq" id="WP_348266706.1">
    <property type="nucleotide sequence ID" value="NZ_CP121194.1"/>
</dbReference>
<accession>A0AAU7D5Q8</accession>
<protein>
    <submittedName>
        <fullName evidence="3">DUF5009 domain-containing protein</fullName>
    </submittedName>
</protein>
<feature type="transmembrane region" description="Helical" evidence="1">
    <location>
        <begin position="394"/>
        <end position="412"/>
    </location>
</feature>
<evidence type="ECO:0000313" key="3">
    <source>
        <dbReference type="EMBL" id="XBH12482.1"/>
    </source>
</evidence>
<dbReference type="EMBL" id="CP121195">
    <property type="protein sequence ID" value="XBH12482.1"/>
    <property type="molecule type" value="Genomic_DNA"/>
</dbReference>
<feature type="transmembrane region" description="Helical" evidence="1">
    <location>
        <begin position="254"/>
        <end position="276"/>
    </location>
</feature>